<dbReference type="PANTHER" id="PTHR33021">
    <property type="entry name" value="BLUE COPPER PROTEIN"/>
    <property type="match status" value="1"/>
</dbReference>
<dbReference type="InterPro" id="IPR028871">
    <property type="entry name" value="BlueCu_1_BS"/>
</dbReference>
<evidence type="ECO:0000259" key="6">
    <source>
        <dbReference type="PROSITE" id="PS51485"/>
    </source>
</evidence>
<name>A9NT06_PICSI</name>
<dbReference type="AlphaFoldDB" id="A9NT06"/>
<dbReference type="SUPFAM" id="SSF49503">
    <property type="entry name" value="Cupredoxins"/>
    <property type="match status" value="1"/>
</dbReference>
<dbReference type="GO" id="GO:0046872">
    <property type="term" value="F:metal ion binding"/>
    <property type="evidence" value="ECO:0007669"/>
    <property type="project" value="UniProtKB-KW"/>
</dbReference>
<reference evidence="7" key="1">
    <citation type="journal article" date="2008" name="BMC Genomics">
        <title>A conifer genomics resource of 200,000 spruce (Picea spp.) ESTs and 6,464 high-quality, sequence-finished full-length cDNAs for Sitka spruce (Picea sitchensis).</title>
        <authorList>
            <person name="Ralph S.G."/>
            <person name="Chun H.J."/>
            <person name="Kolosova N."/>
            <person name="Cooper D."/>
            <person name="Oddy C."/>
            <person name="Ritland C.E."/>
            <person name="Kirkpatrick R."/>
            <person name="Moore R."/>
            <person name="Barber S."/>
            <person name="Holt R.A."/>
            <person name="Jones S.J."/>
            <person name="Marra M.A."/>
            <person name="Douglas C.J."/>
            <person name="Ritland K."/>
            <person name="Bohlmann J."/>
        </authorList>
    </citation>
    <scope>NUCLEOTIDE SEQUENCE</scope>
    <source>
        <tissue evidence="7">Bark</tissue>
    </source>
</reference>
<protein>
    <recommendedName>
        <fullName evidence="4">Plantacyanin</fullName>
    </recommendedName>
</protein>
<dbReference type="InterPro" id="IPR041844">
    <property type="entry name" value="Plantacyanin"/>
</dbReference>
<keyword evidence="1" id="KW-0479">Metal-binding</keyword>
<keyword evidence="2" id="KW-0186">Copper</keyword>
<dbReference type="CDD" id="cd11013">
    <property type="entry name" value="Plantacyanin"/>
    <property type="match status" value="1"/>
</dbReference>
<keyword evidence="3" id="KW-1015">Disulfide bond</keyword>
<dbReference type="PROSITE" id="PS00196">
    <property type="entry name" value="COPPER_BLUE"/>
    <property type="match status" value="1"/>
</dbReference>
<dbReference type="InterPro" id="IPR003245">
    <property type="entry name" value="Phytocyanin_dom"/>
</dbReference>
<evidence type="ECO:0000256" key="1">
    <source>
        <dbReference type="ARBA" id="ARBA00022723"/>
    </source>
</evidence>
<dbReference type="Gene3D" id="2.60.40.420">
    <property type="entry name" value="Cupredoxins - blue copper proteins"/>
    <property type="match status" value="1"/>
</dbReference>
<dbReference type="InterPro" id="IPR039391">
    <property type="entry name" value="Phytocyanin-like"/>
</dbReference>
<evidence type="ECO:0000256" key="5">
    <source>
        <dbReference type="SAM" id="SignalP"/>
    </source>
</evidence>
<evidence type="ECO:0000313" key="7">
    <source>
        <dbReference type="EMBL" id="ABK23767.1"/>
    </source>
</evidence>
<dbReference type="PROSITE" id="PS51485">
    <property type="entry name" value="PHYTOCYANIN"/>
    <property type="match status" value="1"/>
</dbReference>
<organism evidence="7">
    <name type="scientific">Picea sitchensis</name>
    <name type="common">Sitka spruce</name>
    <name type="synonym">Pinus sitchensis</name>
    <dbReference type="NCBI Taxonomy" id="3332"/>
    <lineage>
        <taxon>Eukaryota</taxon>
        <taxon>Viridiplantae</taxon>
        <taxon>Streptophyta</taxon>
        <taxon>Embryophyta</taxon>
        <taxon>Tracheophyta</taxon>
        <taxon>Spermatophyta</taxon>
        <taxon>Pinopsida</taxon>
        <taxon>Pinidae</taxon>
        <taxon>Conifers I</taxon>
        <taxon>Pinales</taxon>
        <taxon>Pinaceae</taxon>
        <taxon>Picea</taxon>
    </lineage>
</organism>
<keyword evidence="5" id="KW-0732">Signal</keyword>
<dbReference type="FunFam" id="2.60.40.420:FF:000013">
    <property type="entry name" value="basic blue protein-like"/>
    <property type="match status" value="1"/>
</dbReference>
<evidence type="ECO:0000256" key="4">
    <source>
        <dbReference type="ARBA" id="ARBA00082491"/>
    </source>
</evidence>
<dbReference type="EMBL" id="EF084449">
    <property type="protein sequence ID" value="ABK23767.1"/>
    <property type="molecule type" value="mRNA"/>
</dbReference>
<proteinExistence type="evidence at transcript level"/>
<dbReference type="PANTHER" id="PTHR33021:SF513">
    <property type="entry name" value="PUTATIVE, EXPRESSED-RELATED"/>
    <property type="match status" value="1"/>
</dbReference>
<dbReference type="Pfam" id="PF02298">
    <property type="entry name" value="Cu_bind_like"/>
    <property type="match status" value="1"/>
</dbReference>
<dbReference type="GO" id="GO:0009055">
    <property type="term" value="F:electron transfer activity"/>
    <property type="evidence" value="ECO:0007669"/>
    <property type="project" value="InterPro"/>
</dbReference>
<dbReference type="GO" id="GO:0005886">
    <property type="term" value="C:plasma membrane"/>
    <property type="evidence" value="ECO:0007669"/>
    <property type="project" value="TreeGrafter"/>
</dbReference>
<dbReference type="InterPro" id="IPR008972">
    <property type="entry name" value="Cupredoxin"/>
</dbReference>
<sequence>MAQGGGSARVVNKNVLVGGLLLLLLCVLQCVSVVEGATYTVGGRQGWGFQTNSWTAGKRFRAGDTLVFNYNPSAHNLVVVGAGAYRSCSTGGSRPLTSGSDKVTLRKGVNYFICSIPGHCTSGMKIAVPAT</sequence>
<feature type="domain" description="Phytocyanin" evidence="6">
    <location>
        <begin position="37"/>
        <end position="131"/>
    </location>
</feature>
<evidence type="ECO:0000256" key="3">
    <source>
        <dbReference type="ARBA" id="ARBA00023157"/>
    </source>
</evidence>
<evidence type="ECO:0000256" key="2">
    <source>
        <dbReference type="ARBA" id="ARBA00023008"/>
    </source>
</evidence>
<feature type="chain" id="PRO_5002739096" description="Plantacyanin" evidence="5">
    <location>
        <begin position="37"/>
        <end position="131"/>
    </location>
</feature>
<feature type="signal peptide" evidence="5">
    <location>
        <begin position="1"/>
        <end position="36"/>
    </location>
</feature>
<accession>A9NT06</accession>